<feature type="transmembrane region" description="Helical" evidence="6">
    <location>
        <begin position="40"/>
        <end position="61"/>
    </location>
</feature>
<dbReference type="InterPro" id="IPR050833">
    <property type="entry name" value="Poly_Biosynth_Transport"/>
</dbReference>
<evidence type="ECO:0000256" key="6">
    <source>
        <dbReference type="SAM" id="Phobius"/>
    </source>
</evidence>
<keyword evidence="5 6" id="KW-0472">Membrane</keyword>
<dbReference type="Pfam" id="PF01943">
    <property type="entry name" value="Polysacc_synt"/>
    <property type="match status" value="1"/>
</dbReference>
<feature type="transmembrane region" description="Helical" evidence="6">
    <location>
        <begin position="209"/>
        <end position="232"/>
    </location>
</feature>
<protein>
    <submittedName>
        <fullName evidence="7">Uncharacterized protein</fullName>
    </submittedName>
</protein>
<proteinExistence type="predicted"/>
<feature type="transmembrane region" description="Helical" evidence="6">
    <location>
        <begin position="176"/>
        <end position="197"/>
    </location>
</feature>
<feature type="transmembrane region" description="Helical" evidence="6">
    <location>
        <begin position="452"/>
        <end position="471"/>
    </location>
</feature>
<reference evidence="7" key="1">
    <citation type="submission" date="2019-08" db="EMBL/GenBank/DDBJ databases">
        <authorList>
            <person name="Kucharzyk K."/>
            <person name="Murdoch R.W."/>
            <person name="Higgins S."/>
            <person name="Loffler F."/>
        </authorList>
    </citation>
    <scope>NUCLEOTIDE SEQUENCE</scope>
</reference>
<keyword evidence="2" id="KW-1003">Cell membrane</keyword>
<evidence type="ECO:0000256" key="5">
    <source>
        <dbReference type="ARBA" id="ARBA00023136"/>
    </source>
</evidence>
<dbReference type="PANTHER" id="PTHR30250">
    <property type="entry name" value="PST FAMILY PREDICTED COLANIC ACID TRANSPORTER"/>
    <property type="match status" value="1"/>
</dbReference>
<keyword evidence="3 6" id="KW-0812">Transmembrane</keyword>
<comment type="subcellular location">
    <subcellularLocation>
        <location evidence="1">Cell membrane</location>
        <topology evidence="1">Multi-pass membrane protein</topology>
    </subcellularLocation>
</comment>
<evidence type="ECO:0000256" key="1">
    <source>
        <dbReference type="ARBA" id="ARBA00004651"/>
    </source>
</evidence>
<feature type="transmembrane region" description="Helical" evidence="6">
    <location>
        <begin position="294"/>
        <end position="316"/>
    </location>
</feature>
<dbReference type="AlphaFoldDB" id="A0A644UI81"/>
<evidence type="ECO:0000256" key="2">
    <source>
        <dbReference type="ARBA" id="ARBA00022475"/>
    </source>
</evidence>
<dbReference type="GO" id="GO:0005886">
    <property type="term" value="C:plasma membrane"/>
    <property type="evidence" value="ECO:0007669"/>
    <property type="project" value="UniProtKB-SubCell"/>
</dbReference>
<evidence type="ECO:0000256" key="4">
    <source>
        <dbReference type="ARBA" id="ARBA00022989"/>
    </source>
</evidence>
<name>A0A644UI81_9ZZZZ</name>
<accession>A0A644UI81</accession>
<feature type="transmembrane region" description="Helical" evidence="6">
    <location>
        <begin position="82"/>
        <end position="105"/>
    </location>
</feature>
<comment type="caution">
    <text evidence="7">The sequence shown here is derived from an EMBL/GenBank/DDBJ whole genome shotgun (WGS) entry which is preliminary data.</text>
</comment>
<dbReference type="EMBL" id="VSSQ01000117">
    <property type="protein sequence ID" value="MPL78552.1"/>
    <property type="molecule type" value="Genomic_DNA"/>
</dbReference>
<feature type="transmembrane region" description="Helical" evidence="6">
    <location>
        <begin position="364"/>
        <end position="387"/>
    </location>
</feature>
<feature type="transmembrane region" description="Helical" evidence="6">
    <location>
        <begin position="111"/>
        <end position="131"/>
    </location>
</feature>
<dbReference type="InterPro" id="IPR002797">
    <property type="entry name" value="Polysacc_synth"/>
</dbReference>
<evidence type="ECO:0000313" key="7">
    <source>
        <dbReference type="EMBL" id="MPL78552.1"/>
    </source>
</evidence>
<feature type="transmembrane region" description="Helical" evidence="6">
    <location>
        <begin position="328"/>
        <end position="352"/>
    </location>
</feature>
<feature type="transmembrane region" description="Helical" evidence="6">
    <location>
        <begin position="422"/>
        <end position="440"/>
    </location>
</feature>
<feature type="transmembrane region" description="Helical" evidence="6">
    <location>
        <begin position="265"/>
        <end position="282"/>
    </location>
</feature>
<organism evidence="7">
    <name type="scientific">bioreactor metagenome</name>
    <dbReference type="NCBI Taxonomy" id="1076179"/>
    <lineage>
        <taxon>unclassified sequences</taxon>
        <taxon>metagenomes</taxon>
        <taxon>ecological metagenomes</taxon>
    </lineage>
</organism>
<feature type="transmembrane region" description="Helical" evidence="6">
    <location>
        <begin position="143"/>
        <end position="164"/>
    </location>
</feature>
<feature type="transmembrane region" description="Helical" evidence="6">
    <location>
        <begin position="5"/>
        <end position="25"/>
    </location>
</feature>
<feature type="transmembrane region" description="Helical" evidence="6">
    <location>
        <begin position="393"/>
        <end position="415"/>
    </location>
</feature>
<evidence type="ECO:0000256" key="3">
    <source>
        <dbReference type="ARBA" id="ARBA00022692"/>
    </source>
</evidence>
<dbReference type="PANTHER" id="PTHR30250:SF11">
    <property type="entry name" value="O-ANTIGEN TRANSPORTER-RELATED"/>
    <property type="match status" value="1"/>
</dbReference>
<sequence length="483" mass="54633">MQRKFLTNLGFLLFLNLLIKPFWIFGIDRTVQNVVGAEDFGFYFTILNFSFLFNILLDFGITNFNNRNIAQNTHLLNKHFSGILAMKFMLAVVYFVVTFSIGLIWGFRGTGLWMLALLGLNQFLISFILYLRSNVSALLFFKTDSVLSVLDRILMIIFCSILLWGNISSQPMRIEWFVYAQTLSYIITALVALLVVIRKASFTRLNWNVPFFVMIIKQSLPFAVLVLLMTFYNRFDSVLLQKLIPGEEGKIQVGVYAHGYRLLDAANNIAYLVSVLLLPLFARQLKSGMKVENLARLSFTLLFVLSVIVSAGSWYYSYPIMDLLYDHYISNSATVFGVLMGCFIGYSTTYVFGTLLTANGSLKYLNLVAAGGMLLNVGLNLILIPWYGALGAAWASLVTQLLMAASQVILAVILFRFRFNPRYLITLLAFVAGVILISRITSGLSMHWIKSFTLMLGVSFILALFLGLFNIRHFFKLVASRQD</sequence>
<gene>
    <name evidence="7" type="ORF">SDC9_24421</name>
</gene>
<keyword evidence="4 6" id="KW-1133">Transmembrane helix</keyword>